<proteinExistence type="evidence at transcript level"/>
<dbReference type="EMBL" id="BT146359">
    <property type="protein sequence ID" value="AFK46153.1"/>
    <property type="molecule type" value="mRNA"/>
</dbReference>
<evidence type="ECO:0000256" key="1">
    <source>
        <dbReference type="SAM" id="MobiDB-lite"/>
    </source>
</evidence>
<evidence type="ECO:0000313" key="2">
    <source>
        <dbReference type="EMBL" id="AFK46153.1"/>
    </source>
</evidence>
<sequence length="89" mass="10156">MKSNETMEPLMVQPEQQWRPPTTFEEGDVVKKNVDEAKEEDDNGDVDDDEDENMDEYEDGDSMEEDEGGVSSRYEVVTTNKLSSMDTIV</sequence>
<organism evidence="2">
    <name type="scientific">Medicago truncatula</name>
    <name type="common">Barrel medic</name>
    <name type="synonym">Medicago tribuloides</name>
    <dbReference type="NCBI Taxonomy" id="3880"/>
    <lineage>
        <taxon>Eukaryota</taxon>
        <taxon>Viridiplantae</taxon>
        <taxon>Streptophyta</taxon>
        <taxon>Embryophyta</taxon>
        <taxon>Tracheophyta</taxon>
        <taxon>Spermatophyta</taxon>
        <taxon>Magnoliopsida</taxon>
        <taxon>eudicotyledons</taxon>
        <taxon>Gunneridae</taxon>
        <taxon>Pentapetalae</taxon>
        <taxon>rosids</taxon>
        <taxon>fabids</taxon>
        <taxon>Fabales</taxon>
        <taxon>Fabaceae</taxon>
        <taxon>Papilionoideae</taxon>
        <taxon>50 kb inversion clade</taxon>
        <taxon>NPAAA clade</taxon>
        <taxon>Hologalegina</taxon>
        <taxon>IRL clade</taxon>
        <taxon>Trifolieae</taxon>
        <taxon>Medicago</taxon>
    </lineage>
</organism>
<feature type="compositionally biased region" description="Acidic residues" evidence="1">
    <location>
        <begin position="37"/>
        <end position="68"/>
    </location>
</feature>
<dbReference type="AlphaFoldDB" id="I3T0W1"/>
<reference evidence="2" key="1">
    <citation type="submission" date="2012-05" db="EMBL/GenBank/DDBJ databases">
        <authorList>
            <person name="Krishnakumar V."/>
            <person name="Cheung F."/>
            <person name="Xiao Y."/>
            <person name="Chan A."/>
            <person name="Moskal W.A."/>
            <person name="Town C.D."/>
        </authorList>
    </citation>
    <scope>NUCLEOTIDE SEQUENCE</scope>
</reference>
<feature type="region of interest" description="Disordered" evidence="1">
    <location>
        <begin position="1"/>
        <end position="73"/>
    </location>
</feature>
<dbReference type="ExpressionAtlas" id="I3T0W1">
    <property type="expression patterns" value="differential"/>
</dbReference>
<accession>I3T0W1</accession>
<protein>
    <submittedName>
        <fullName evidence="2">Uncharacterized protein</fullName>
    </submittedName>
</protein>
<name>I3T0W1_MEDTR</name>